<proteinExistence type="predicted"/>
<organism evidence="1 2">
    <name type="scientific">Paraburkholderia ginsengiterrae</name>
    <dbReference type="NCBI Taxonomy" id="1462993"/>
    <lineage>
        <taxon>Bacteria</taxon>
        <taxon>Pseudomonadati</taxon>
        <taxon>Pseudomonadota</taxon>
        <taxon>Betaproteobacteria</taxon>
        <taxon>Burkholderiales</taxon>
        <taxon>Burkholderiaceae</taxon>
        <taxon>Paraburkholderia</taxon>
    </lineage>
</organism>
<reference evidence="1 2" key="1">
    <citation type="submission" date="2016-04" db="EMBL/GenBank/DDBJ databases">
        <title>Reclassification of Paraburkholderia panaciterrae (Farh et al. 2015) Dobritsa &amp; Samadpour 2016 as a later homotypic synonym of Paraburkholderia ginsengiterrae (Farh et al. 2015) Dobritsa &amp; Samadpour 2016.</title>
        <authorList>
            <person name="Dobritsa A.P."/>
            <person name="Kutumbaka K."/>
            <person name="Samadpour M."/>
        </authorList>
    </citation>
    <scope>NUCLEOTIDE SEQUENCE [LARGE SCALE GENOMIC DNA]</scope>
    <source>
        <strain evidence="1 2">DCY85</strain>
    </source>
</reference>
<sequence length="85" mass="9440">MIRRNKSGAAGGHAYFAAVMTAEQRLAPKKGAPLVDDDRGLKVARHEDGFFCKPFPSGKECFARQSIVHLFSQVAFWRGKSRMSI</sequence>
<evidence type="ECO:0000313" key="1">
    <source>
        <dbReference type="EMBL" id="OAJ65892.1"/>
    </source>
</evidence>
<gene>
    <name evidence="1" type="ORF">A6V37_13095</name>
</gene>
<dbReference type="AlphaFoldDB" id="A0A1A9NFY7"/>
<dbReference type="EMBL" id="LXKA01000011">
    <property type="protein sequence ID" value="OAJ65892.1"/>
    <property type="molecule type" value="Genomic_DNA"/>
</dbReference>
<protein>
    <submittedName>
        <fullName evidence="1">Uncharacterized protein</fullName>
    </submittedName>
</protein>
<comment type="caution">
    <text evidence="1">The sequence shown here is derived from an EMBL/GenBank/DDBJ whole genome shotgun (WGS) entry which is preliminary data.</text>
</comment>
<name>A0A1A9NFY7_9BURK</name>
<dbReference type="Proteomes" id="UP000078116">
    <property type="component" value="Unassembled WGS sequence"/>
</dbReference>
<dbReference type="STRING" id="1462993.A6V36_09745"/>
<accession>A0A1A9NFY7</accession>
<evidence type="ECO:0000313" key="2">
    <source>
        <dbReference type="Proteomes" id="UP000078116"/>
    </source>
</evidence>